<reference evidence="2" key="1">
    <citation type="submission" date="2022-09" db="EMBL/GenBank/DDBJ databases">
        <title>Aureispira anguillicida sp. nov., isolated from Leptocephalus of Japanese eel Anguilla japonica.</title>
        <authorList>
            <person name="Yuasa K."/>
            <person name="Mekata T."/>
            <person name="Ikunari K."/>
        </authorList>
    </citation>
    <scope>NUCLEOTIDE SEQUENCE</scope>
    <source>
        <strain evidence="2">EL160426</strain>
    </source>
</reference>
<evidence type="ECO:0000313" key="2">
    <source>
        <dbReference type="EMBL" id="BDS12751.1"/>
    </source>
</evidence>
<feature type="transmembrane region" description="Helical" evidence="1">
    <location>
        <begin position="12"/>
        <end position="28"/>
    </location>
</feature>
<keyword evidence="3" id="KW-1185">Reference proteome</keyword>
<keyword evidence="1" id="KW-0472">Membrane</keyword>
<accession>A0A915YGV3</accession>
<dbReference type="EMBL" id="AP026867">
    <property type="protein sequence ID" value="BDS12751.1"/>
    <property type="molecule type" value="Genomic_DNA"/>
</dbReference>
<name>A0A915YGV3_9BACT</name>
<proteinExistence type="predicted"/>
<dbReference type="Proteomes" id="UP001060919">
    <property type="component" value="Chromosome"/>
</dbReference>
<evidence type="ECO:0000256" key="1">
    <source>
        <dbReference type="SAM" id="Phobius"/>
    </source>
</evidence>
<protein>
    <submittedName>
        <fullName evidence="2">Uncharacterized protein</fullName>
    </submittedName>
</protein>
<gene>
    <name evidence="2" type="ORF">AsAng_0034760</name>
</gene>
<keyword evidence="1" id="KW-1133">Transmembrane helix</keyword>
<organism evidence="2 3">
    <name type="scientific">Aureispira anguillae</name>
    <dbReference type="NCBI Taxonomy" id="2864201"/>
    <lineage>
        <taxon>Bacteria</taxon>
        <taxon>Pseudomonadati</taxon>
        <taxon>Bacteroidota</taxon>
        <taxon>Saprospiria</taxon>
        <taxon>Saprospirales</taxon>
        <taxon>Saprospiraceae</taxon>
        <taxon>Aureispira</taxon>
    </lineage>
</organism>
<dbReference type="AlphaFoldDB" id="A0A915YGV3"/>
<dbReference type="KEGG" id="aup:AsAng_0034760"/>
<sequence length="207" mass="23904">MLWYQHFNMQNKIQFILIIGLMVYSIWLQQCRGAGKANSNQEQHPDTTIVLDTQMPAPIIVQMPRQAPPAPYIIYIDSTKQIVPTAQVDPSQHDRAQVYQDSIEDDNLTLYYKSMVQGELLDYELDYQLKIPKKITKTVTITKPIPQPAHSLFFNTGVGVDLQGFSSVTVGMQFMSNKGWALGYHYDVLQNRHEVKLGIRLWRQKKY</sequence>
<evidence type="ECO:0000313" key="3">
    <source>
        <dbReference type="Proteomes" id="UP001060919"/>
    </source>
</evidence>
<keyword evidence="1" id="KW-0812">Transmembrane</keyword>